<keyword evidence="4 10" id="KW-0812">Transmembrane</keyword>
<keyword evidence="5 10" id="KW-1133">Transmembrane helix</keyword>
<dbReference type="InterPro" id="IPR003660">
    <property type="entry name" value="HAMP_dom"/>
</dbReference>
<name>A0A1M4TF77_9FIRM</name>
<evidence type="ECO:0000256" key="10">
    <source>
        <dbReference type="SAM" id="Phobius"/>
    </source>
</evidence>
<dbReference type="GO" id="GO:0006935">
    <property type="term" value="P:chemotaxis"/>
    <property type="evidence" value="ECO:0007669"/>
    <property type="project" value="UniProtKB-KW"/>
</dbReference>
<feature type="domain" description="Methyl-accepting transducer" evidence="11">
    <location>
        <begin position="430"/>
        <end position="667"/>
    </location>
</feature>
<dbReference type="STRING" id="1123404.SAMN02745784_00650"/>
<dbReference type="SMART" id="SM00283">
    <property type="entry name" value="MA"/>
    <property type="match status" value="1"/>
</dbReference>
<reference evidence="14" key="1">
    <citation type="submission" date="2016-11" db="EMBL/GenBank/DDBJ databases">
        <authorList>
            <person name="Varghese N."/>
            <person name="Submissions S."/>
        </authorList>
    </citation>
    <scope>NUCLEOTIDE SEQUENCE [LARGE SCALE GENOMIC DNA]</scope>
    <source>
        <strain evidence="14">DSM 18095</strain>
    </source>
</reference>
<protein>
    <submittedName>
        <fullName evidence="13">Methyl-accepting chemotaxis protein</fullName>
    </submittedName>
</protein>
<dbReference type="Pfam" id="PF00015">
    <property type="entry name" value="MCPsignal"/>
    <property type="match status" value="1"/>
</dbReference>
<dbReference type="PROSITE" id="PS50111">
    <property type="entry name" value="CHEMOTAXIS_TRANSDUC_2"/>
    <property type="match status" value="1"/>
</dbReference>
<feature type="transmembrane region" description="Helical" evidence="10">
    <location>
        <begin position="46"/>
        <end position="68"/>
    </location>
</feature>
<feature type="transmembrane region" description="Helical" evidence="10">
    <location>
        <begin position="12"/>
        <end position="34"/>
    </location>
</feature>
<evidence type="ECO:0000256" key="1">
    <source>
        <dbReference type="ARBA" id="ARBA00004651"/>
    </source>
</evidence>
<evidence type="ECO:0000256" key="4">
    <source>
        <dbReference type="ARBA" id="ARBA00022692"/>
    </source>
</evidence>
<feature type="domain" description="HAMP" evidence="12">
    <location>
        <begin position="342"/>
        <end position="397"/>
    </location>
</feature>
<comment type="similarity">
    <text evidence="8">Belongs to the methyl-accepting chemotaxis (MCP) protein family.</text>
</comment>
<evidence type="ECO:0000256" key="9">
    <source>
        <dbReference type="PROSITE-ProRule" id="PRU00284"/>
    </source>
</evidence>
<dbReference type="CDD" id="cd18774">
    <property type="entry name" value="PDC2_HK_sensor"/>
    <property type="match status" value="1"/>
</dbReference>
<dbReference type="GO" id="GO:0007165">
    <property type="term" value="P:signal transduction"/>
    <property type="evidence" value="ECO:0007669"/>
    <property type="project" value="UniProtKB-KW"/>
</dbReference>
<dbReference type="PROSITE" id="PS50885">
    <property type="entry name" value="HAMP"/>
    <property type="match status" value="1"/>
</dbReference>
<evidence type="ECO:0000256" key="2">
    <source>
        <dbReference type="ARBA" id="ARBA00022475"/>
    </source>
</evidence>
<dbReference type="GO" id="GO:0005886">
    <property type="term" value="C:plasma membrane"/>
    <property type="evidence" value="ECO:0007669"/>
    <property type="project" value="UniProtKB-SubCell"/>
</dbReference>
<dbReference type="Proteomes" id="UP000184114">
    <property type="component" value="Unassembled WGS sequence"/>
</dbReference>
<dbReference type="EMBL" id="FQTY01000002">
    <property type="protein sequence ID" value="SHE43199.1"/>
    <property type="molecule type" value="Genomic_DNA"/>
</dbReference>
<keyword evidence="2" id="KW-1003">Cell membrane</keyword>
<organism evidence="13 14">
    <name type="scientific">Tissierella praeacuta DSM 18095</name>
    <dbReference type="NCBI Taxonomy" id="1123404"/>
    <lineage>
        <taxon>Bacteria</taxon>
        <taxon>Bacillati</taxon>
        <taxon>Bacillota</taxon>
        <taxon>Tissierellia</taxon>
        <taxon>Tissierellales</taxon>
        <taxon>Tissierellaceae</taxon>
        <taxon>Tissierella</taxon>
    </lineage>
</organism>
<keyword evidence="7 9" id="KW-0807">Transducer</keyword>
<evidence type="ECO:0000256" key="7">
    <source>
        <dbReference type="ARBA" id="ARBA00023224"/>
    </source>
</evidence>
<keyword evidence="14" id="KW-1185">Reference proteome</keyword>
<dbReference type="InterPro" id="IPR029151">
    <property type="entry name" value="Sensor-like_sf"/>
</dbReference>
<evidence type="ECO:0000259" key="11">
    <source>
        <dbReference type="PROSITE" id="PS50111"/>
    </source>
</evidence>
<dbReference type="Gene3D" id="3.30.450.20">
    <property type="entry name" value="PAS domain"/>
    <property type="match status" value="2"/>
</dbReference>
<accession>A0A1M4TF77</accession>
<gene>
    <name evidence="13" type="ORF">SAMN02745784_00650</name>
</gene>
<dbReference type="SUPFAM" id="SSF58104">
    <property type="entry name" value="Methyl-accepting chemotaxis protein (MCP) signaling domain"/>
    <property type="match status" value="1"/>
</dbReference>
<keyword evidence="6 10" id="KW-0472">Membrane</keyword>
<dbReference type="PANTHER" id="PTHR32089">
    <property type="entry name" value="METHYL-ACCEPTING CHEMOTAXIS PROTEIN MCPB"/>
    <property type="match status" value="1"/>
</dbReference>
<keyword evidence="3" id="KW-0145">Chemotaxis</keyword>
<evidence type="ECO:0000256" key="8">
    <source>
        <dbReference type="ARBA" id="ARBA00029447"/>
    </source>
</evidence>
<sequence length="703" mass="79635">MYRKFRKLFQKVRLWLYILRITIDKLITILPIKGKEFLFMKLRNKIILFTTLLCIISILSISIINFNLSILKLEKEVNDKSQLITTSIAKDIDKWMSLQKDSLFEVMDGMLVTNNFEYNYASNYLKKATERNPGNEYYMCFSDQYYLDSSEFKPDYDPTQRGWYIGAMKTKDFYISEPYIDAQTKDMVVTISKAFKTIDGKEGVISTDIKIDYLVNLILNVDVGQDSYAFLIDHNGNLLTHLNDEFKPIDGNYINIDKLLDGSLLKLIEEDSLKIRDRKLKDYDGVNRFFLFGDILESNWKVGLAISVKEAVGTIDNVIFYTIVTTIIVLVLSLIISIYISNSITKPIVKTVKIAENIGNLNLLDTIDEKDLNRKDEIGQMYNSYQNIIIKLKDFMKNMNESINANHQVYKDTLERLNFLVNQAEDTSATTEELSAGMEETTATALSIKESTNDIDKAISDFAQKVEDGAITSNEISSKAGNLSSQFTEAKDSTMSIYLNTKKEIEEAIKSSKKVDEINILSNAILEISEQTSLLALNAAIEAARAGTSGRGFAVVADEIRKLAENSHDTVEKIQNVTESITKAVEQLVNNTNELIHFLEKDIINDYEMMVKAVKEYREDGSTLNNILSELSATSEELSATINQVSNSMNEISSTVEESTIATTNIAEKNMNIVEAISDIKDTMEKNREVSRNLEEIVSQVKL</sequence>
<evidence type="ECO:0000259" key="12">
    <source>
        <dbReference type="PROSITE" id="PS50885"/>
    </source>
</evidence>
<proteinExistence type="inferred from homology"/>
<dbReference type="AlphaFoldDB" id="A0A1M4TF77"/>
<dbReference type="SUPFAM" id="SSF103190">
    <property type="entry name" value="Sensory domain-like"/>
    <property type="match status" value="1"/>
</dbReference>
<evidence type="ECO:0000256" key="5">
    <source>
        <dbReference type="ARBA" id="ARBA00022989"/>
    </source>
</evidence>
<comment type="subcellular location">
    <subcellularLocation>
        <location evidence="1">Cell membrane</location>
        <topology evidence="1">Multi-pass membrane protein</topology>
    </subcellularLocation>
</comment>
<evidence type="ECO:0000256" key="3">
    <source>
        <dbReference type="ARBA" id="ARBA00022500"/>
    </source>
</evidence>
<dbReference type="PANTHER" id="PTHR32089:SF112">
    <property type="entry name" value="LYSOZYME-LIKE PROTEIN-RELATED"/>
    <property type="match status" value="1"/>
</dbReference>
<evidence type="ECO:0000256" key="6">
    <source>
        <dbReference type="ARBA" id="ARBA00023136"/>
    </source>
</evidence>
<dbReference type="InterPro" id="IPR033479">
    <property type="entry name" value="dCache_1"/>
</dbReference>
<evidence type="ECO:0000313" key="14">
    <source>
        <dbReference type="Proteomes" id="UP000184114"/>
    </source>
</evidence>
<dbReference type="CDD" id="cd12913">
    <property type="entry name" value="PDC1_MCP_like"/>
    <property type="match status" value="1"/>
</dbReference>
<dbReference type="Gene3D" id="1.10.287.950">
    <property type="entry name" value="Methyl-accepting chemotaxis protein"/>
    <property type="match status" value="1"/>
</dbReference>
<evidence type="ECO:0000313" key="13">
    <source>
        <dbReference type="EMBL" id="SHE43199.1"/>
    </source>
</evidence>
<feature type="transmembrane region" description="Helical" evidence="10">
    <location>
        <begin position="318"/>
        <end position="340"/>
    </location>
</feature>
<dbReference type="InterPro" id="IPR004089">
    <property type="entry name" value="MCPsignal_dom"/>
</dbReference>
<dbReference type="Pfam" id="PF02743">
    <property type="entry name" value="dCache_1"/>
    <property type="match status" value="1"/>
</dbReference>